<comment type="caution">
    <text evidence="2">The sequence shown here is derived from an EMBL/GenBank/DDBJ whole genome shotgun (WGS) entry which is preliminary data.</text>
</comment>
<reference evidence="2 3" key="1">
    <citation type="submission" date="2020-12" db="EMBL/GenBank/DDBJ databases">
        <title>Streptomyces typhae sp. nov., a novel endophytic actinomycete isolated from the root of cattail pollen (Typha angustifolia L.).</title>
        <authorList>
            <person name="Peng C."/>
            <person name="Liu C."/>
        </authorList>
    </citation>
    <scope>NUCLEOTIDE SEQUENCE [LARGE SCALE GENOMIC DNA]</scope>
    <source>
        <strain evidence="2 3">JCM 4753</strain>
    </source>
</reference>
<accession>A0ABS0XE40</accession>
<organism evidence="2 3">
    <name type="scientific">Streptomyces flavofungini</name>
    <dbReference type="NCBI Taxonomy" id="68200"/>
    <lineage>
        <taxon>Bacteria</taxon>
        <taxon>Bacillati</taxon>
        <taxon>Actinomycetota</taxon>
        <taxon>Actinomycetes</taxon>
        <taxon>Kitasatosporales</taxon>
        <taxon>Streptomycetaceae</taxon>
        <taxon>Streptomyces</taxon>
    </lineage>
</organism>
<gene>
    <name evidence="2" type="ORF">JGB26_29555</name>
</gene>
<feature type="region of interest" description="Disordered" evidence="1">
    <location>
        <begin position="43"/>
        <end position="77"/>
    </location>
</feature>
<evidence type="ECO:0000313" key="3">
    <source>
        <dbReference type="Proteomes" id="UP000634780"/>
    </source>
</evidence>
<proteinExistence type="predicted"/>
<dbReference type="EMBL" id="JAEKOZ010000023">
    <property type="protein sequence ID" value="MBJ3811189.1"/>
    <property type="molecule type" value="Genomic_DNA"/>
</dbReference>
<protein>
    <submittedName>
        <fullName evidence="2">Uncharacterized protein</fullName>
    </submittedName>
</protein>
<dbReference type="RefSeq" id="WP_190117164.1">
    <property type="nucleotide sequence ID" value="NZ_BMVR01000007.1"/>
</dbReference>
<keyword evidence="3" id="KW-1185">Reference proteome</keyword>
<evidence type="ECO:0000313" key="2">
    <source>
        <dbReference type="EMBL" id="MBJ3811189.1"/>
    </source>
</evidence>
<name>A0ABS0XE40_9ACTN</name>
<dbReference type="Proteomes" id="UP000634780">
    <property type="component" value="Unassembled WGS sequence"/>
</dbReference>
<sequence>MRYVIEVYREHDGVCGSVAAESCGSPRPFHGWLELLALLEPPLPEGAGLDGSPYQEAPDAGRTAPRQEPPGGGLTTP</sequence>
<evidence type="ECO:0000256" key="1">
    <source>
        <dbReference type="SAM" id="MobiDB-lite"/>
    </source>
</evidence>